<gene>
    <name evidence="2" type="ORF">TICRE_18850</name>
</gene>
<dbReference type="EMBL" id="LTDM01000043">
    <property type="protein sequence ID" value="OLS02067.1"/>
    <property type="molecule type" value="Genomic_DNA"/>
</dbReference>
<accession>A0A1U7M425</accession>
<dbReference type="Proteomes" id="UP000186112">
    <property type="component" value="Unassembled WGS sequence"/>
</dbReference>
<proteinExistence type="predicted"/>
<keyword evidence="1" id="KW-0472">Membrane</keyword>
<protein>
    <submittedName>
        <fullName evidence="2">Uncharacterized protein</fullName>
    </submittedName>
</protein>
<evidence type="ECO:0000256" key="1">
    <source>
        <dbReference type="SAM" id="Phobius"/>
    </source>
</evidence>
<evidence type="ECO:0000313" key="3">
    <source>
        <dbReference type="Proteomes" id="UP000186112"/>
    </source>
</evidence>
<reference evidence="2 3" key="1">
    <citation type="submission" date="2016-02" db="EMBL/GenBank/DDBJ databases">
        <title>Genome sequence of Tissierella creatinophila DSM 6911.</title>
        <authorList>
            <person name="Poehlein A."/>
            <person name="Daniel R."/>
        </authorList>
    </citation>
    <scope>NUCLEOTIDE SEQUENCE [LARGE SCALE GENOMIC DNA]</scope>
    <source>
        <strain evidence="2 3">DSM 6911</strain>
    </source>
</reference>
<keyword evidence="1" id="KW-1133">Transmembrane helix</keyword>
<name>A0A1U7M425_TISCR</name>
<keyword evidence="1" id="KW-0812">Transmembrane</keyword>
<dbReference type="RefSeq" id="WP_158016517.1">
    <property type="nucleotide sequence ID" value="NZ_LTDM01000043.1"/>
</dbReference>
<feature type="transmembrane region" description="Helical" evidence="1">
    <location>
        <begin position="12"/>
        <end position="35"/>
    </location>
</feature>
<dbReference type="AlphaFoldDB" id="A0A1U7M425"/>
<keyword evidence="3" id="KW-1185">Reference proteome</keyword>
<organism evidence="2 3">
    <name type="scientific">Tissierella creatinophila DSM 6911</name>
    <dbReference type="NCBI Taxonomy" id="1123403"/>
    <lineage>
        <taxon>Bacteria</taxon>
        <taxon>Bacillati</taxon>
        <taxon>Bacillota</taxon>
        <taxon>Tissierellia</taxon>
        <taxon>Tissierellales</taxon>
        <taxon>Tissierellaceae</taxon>
        <taxon>Tissierella</taxon>
    </lineage>
</organism>
<sequence>MDISVTAFPEGMSIINTIISLAILGVGIYIVFLIIKALRAYIKKNS</sequence>
<evidence type="ECO:0000313" key="2">
    <source>
        <dbReference type="EMBL" id="OLS02067.1"/>
    </source>
</evidence>
<comment type="caution">
    <text evidence="2">The sequence shown here is derived from an EMBL/GenBank/DDBJ whole genome shotgun (WGS) entry which is preliminary data.</text>
</comment>